<dbReference type="SMART" id="SM00474">
    <property type="entry name" value="35EXOc"/>
    <property type="match status" value="1"/>
</dbReference>
<gene>
    <name evidence="2" type="ORF">GM540_10670</name>
</gene>
<sequence>VYSGPDVENLGKFYDEMGFKQLKQALNVSSADVSESLDFTIVDQISQDMLSEESIFHFELFGENYHTDNLVGFAWSCGDKLYATDKLELLQDPIFKDFLEKTSLRVYDFKKDKVLLQRFGVDLQAPAFDIRLAKYLLSTVEDNEIATIASLYGQTYLVDDETFYGKGVKKAIPEREKFLEHLACKLA</sequence>
<feature type="non-terminal residue" evidence="2">
    <location>
        <position position="1"/>
    </location>
</feature>
<dbReference type="Gene3D" id="3.30.420.10">
    <property type="entry name" value="Ribonuclease H-like superfamily/Ribonuclease H"/>
    <property type="match status" value="1"/>
</dbReference>
<protein>
    <submittedName>
        <fullName evidence="2">DNA polymerase I</fullName>
    </submittedName>
</protein>
<dbReference type="Proteomes" id="UP000483094">
    <property type="component" value="Unassembled WGS sequence"/>
</dbReference>
<organism evidence="2 3">
    <name type="scientific">Streptococcus pneumoniae</name>
    <dbReference type="NCBI Taxonomy" id="1313"/>
    <lineage>
        <taxon>Bacteria</taxon>
        <taxon>Bacillati</taxon>
        <taxon>Bacillota</taxon>
        <taxon>Bacilli</taxon>
        <taxon>Lactobacillales</taxon>
        <taxon>Streptococcaceae</taxon>
        <taxon>Streptococcus</taxon>
    </lineage>
</organism>
<dbReference type="SUPFAM" id="SSF53098">
    <property type="entry name" value="Ribonuclease H-like"/>
    <property type="match status" value="1"/>
</dbReference>
<dbReference type="EMBL" id="WNHQ01001110">
    <property type="protein sequence ID" value="MTV74425.1"/>
    <property type="molecule type" value="Genomic_DNA"/>
</dbReference>
<evidence type="ECO:0000313" key="2">
    <source>
        <dbReference type="EMBL" id="MTV74425.1"/>
    </source>
</evidence>
<evidence type="ECO:0000259" key="1">
    <source>
        <dbReference type="SMART" id="SM00474"/>
    </source>
</evidence>
<name>A0A6G2DDM5_STREE</name>
<proteinExistence type="predicted"/>
<dbReference type="GO" id="GO:0008408">
    <property type="term" value="F:3'-5' exonuclease activity"/>
    <property type="evidence" value="ECO:0007669"/>
    <property type="project" value="InterPro"/>
</dbReference>
<evidence type="ECO:0000313" key="3">
    <source>
        <dbReference type="Proteomes" id="UP000483094"/>
    </source>
</evidence>
<dbReference type="GO" id="GO:0003676">
    <property type="term" value="F:nucleic acid binding"/>
    <property type="evidence" value="ECO:0007669"/>
    <property type="project" value="InterPro"/>
</dbReference>
<feature type="domain" description="3'-5' exonuclease" evidence="1">
    <location>
        <begin position="38"/>
        <end position="187"/>
    </location>
</feature>
<reference evidence="2 3" key="1">
    <citation type="submission" date="2019-11" db="EMBL/GenBank/DDBJ databases">
        <title>Growth characteristics of pneumococcus vary with the chemical composition of the capsule and with environmental conditions.</title>
        <authorList>
            <person name="Tothpal A."/>
            <person name="Desobry K."/>
            <person name="Joshi S."/>
            <person name="Wyllie A.L."/>
            <person name="Weinberger D.M."/>
        </authorList>
    </citation>
    <scope>NUCLEOTIDE SEQUENCE [LARGE SCALE GENOMIC DNA]</scope>
    <source>
        <strain evidence="3">pnumococcus19F</strain>
    </source>
</reference>
<dbReference type="InterPro" id="IPR002562">
    <property type="entry name" value="3'-5'_exonuclease_dom"/>
</dbReference>
<dbReference type="CDD" id="cd06140">
    <property type="entry name" value="DNA_polA_I_Bacillus_like_exo"/>
    <property type="match status" value="1"/>
</dbReference>
<dbReference type="InterPro" id="IPR054690">
    <property type="entry name" value="DNA_polI_exonuclease"/>
</dbReference>
<dbReference type="GO" id="GO:0006139">
    <property type="term" value="P:nucleobase-containing compound metabolic process"/>
    <property type="evidence" value="ECO:0007669"/>
    <property type="project" value="InterPro"/>
</dbReference>
<dbReference type="Pfam" id="PF22619">
    <property type="entry name" value="DNA_polI_exo1"/>
    <property type="match status" value="1"/>
</dbReference>
<dbReference type="InterPro" id="IPR036397">
    <property type="entry name" value="RNaseH_sf"/>
</dbReference>
<feature type="non-terminal residue" evidence="2">
    <location>
        <position position="187"/>
    </location>
</feature>
<dbReference type="InterPro" id="IPR012337">
    <property type="entry name" value="RNaseH-like_sf"/>
</dbReference>
<dbReference type="AlphaFoldDB" id="A0A6G2DDM5"/>
<accession>A0A6G2DDM5</accession>
<comment type="caution">
    <text evidence="2">The sequence shown here is derived from an EMBL/GenBank/DDBJ whole genome shotgun (WGS) entry which is preliminary data.</text>
</comment>